<organism evidence="2 3">
    <name type="scientific">Corynebacterium gallinarum</name>
    <dbReference type="NCBI Taxonomy" id="2762214"/>
    <lineage>
        <taxon>Bacteria</taxon>
        <taxon>Bacillati</taxon>
        <taxon>Actinomycetota</taxon>
        <taxon>Actinomycetes</taxon>
        <taxon>Mycobacteriales</taxon>
        <taxon>Corynebacteriaceae</taxon>
        <taxon>Corynebacterium</taxon>
    </lineage>
</organism>
<dbReference type="InterPro" id="IPR018911">
    <property type="entry name" value="Gmad2_Ig-like_dom"/>
</dbReference>
<dbReference type="InterPro" id="IPR018392">
    <property type="entry name" value="LysM"/>
</dbReference>
<proteinExistence type="predicted"/>
<name>A0A8I0LFM7_9CORY</name>
<dbReference type="SMART" id="SM00257">
    <property type="entry name" value="LysM"/>
    <property type="match status" value="1"/>
</dbReference>
<evidence type="ECO:0000259" key="1">
    <source>
        <dbReference type="PROSITE" id="PS51782"/>
    </source>
</evidence>
<dbReference type="PROSITE" id="PS51782">
    <property type="entry name" value="LYSM"/>
    <property type="match status" value="1"/>
</dbReference>
<protein>
    <submittedName>
        <fullName evidence="2">LysM peptidoglycan-binding domain-containing protein</fullName>
    </submittedName>
</protein>
<comment type="caution">
    <text evidence="2">The sequence shown here is derived from an EMBL/GenBank/DDBJ whole genome shotgun (WGS) entry which is preliminary data.</text>
</comment>
<evidence type="ECO:0000313" key="2">
    <source>
        <dbReference type="EMBL" id="MBD8030213.1"/>
    </source>
</evidence>
<accession>A0A8I0LFM7</accession>
<reference evidence="2 3" key="1">
    <citation type="submission" date="2020-08" db="EMBL/GenBank/DDBJ databases">
        <title>A Genomic Blueprint of the Chicken Gut Microbiome.</title>
        <authorList>
            <person name="Gilroy R."/>
            <person name="Ravi A."/>
            <person name="Getino M."/>
            <person name="Pursley I."/>
            <person name="Horton D.L."/>
            <person name="Alikhan N.-F."/>
            <person name="Baker D."/>
            <person name="Gharbi K."/>
            <person name="Hall N."/>
            <person name="Watson M."/>
            <person name="Adriaenssens E.M."/>
            <person name="Foster-Nyarko E."/>
            <person name="Jarju S."/>
            <person name="Secka A."/>
            <person name="Antonio M."/>
            <person name="Oren A."/>
            <person name="Chaudhuri R."/>
            <person name="La Ragione R.M."/>
            <person name="Hildebrand F."/>
            <person name="Pallen M.J."/>
        </authorList>
    </citation>
    <scope>NUCLEOTIDE SEQUENCE [LARGE SCALE GENOMIC DNA]</scope>
    <source>
        <strain evidence="2 3">Sa1YVA5</strain>
    </source>
</reference>
<dbReference type="CDD" id="cd00118">
    <property type="entry name" value="LysM"/>
    <property type="match status" value="1"/>
</dbReference>
<feature type="domain" description="LysM" evidence="1">
    <location>
        <begin position="111"/>
        <end position="159"/>
    </location>
</feature>
<dbReference type="PANTHER" id="PTHR34700">
    <property type="entry name" value="POTASSIUM BINDING PROTEIN KBP"/>
    <property type="match status" value="1"/>
</dbReference>
<evidence type="ECO:0000313" key="3">
    <source>
        <dbReference type="Proteomes" id="UP000650224"/>
    </source>
</evidence>
<dbReference type="Pfam" id="PF01476">
    <property type="entry name" value="LysM"/>
    <property type="match status" value="1"/>
</dbReference>
<keyword evidence="3" id="KW-1185">Reference proteome</keyword>
<gene>
    <name evidence="2" type="ORF">H9627_07740</name>
</gene>
<dbReference type="InterPro" id="IPR052196">
    <property type="entry name" value="Bact_Kbp"/>
</dbReference>
<dbReference type="SUPFAM" id="SSF54106">
    <property type="entry name" value="LysM domain"/>
    <property type="match status" value="1"/>
</dbReference>
<dbReference type="InterPro" id="IPR036779">
    <property type="entry name" value="LysM_dom_sf"/>
</dbReference>
<dbReference type="AlphaFoldDB" id="A0A8I0LFM7"/>
<dbReference type="EMBL" id="JACSPR010000004">
    <property type="protein sequence ID" value="MBD8030213.1"/>
    <property type="molecule type" value="Genomic_DNA"/>
</dbReference>
<dbReference type="Proteomes" id="UP000650224">
    <property type="component" value="Unassembled WGS sequence"/>
</dbReference>
<dbReference type="Gene3D" id="3.10.350.10">
    <property type="entry name" value="LysM domain"/>
    <property type="match status" value="1"/>
</dbReference>
<dbReference type="Pfam" id="PF10648">
    <property type="entry name" value="Gmad2"/>
    <property type="match status" value="1"/>
</dbReference>
<sequence>MSIRIQQPQPHDIVSDVIQIAGVAGGAFEASYNYVVTEGHDEVRGHFMAGDGVGGHGQFQITVDASGAAFKHVVAYVEVFHTSARDGSRLDLTVVPVILGDAIVPGYTGYLEHTVTGGETLWAIAQQHYGNGSLYHRLVAANPAITNPNLIRPGDVIRVPRAE</sequence>
<dbReference type="PANTHER" id="PTHR34700:SF4">
    <property type="entry name" value="PHAGE-LIKE ELEMENT PBSX PROTEIN XKDP"/>
    <property type="match status" value="1"/>
</dbReference>